<dbReference type="AlphaFoldDB" id="A0AAV3UCW8"/>
<gene>
    <name evidence="2" type="ORF">GCM10025751_08480</name>
</gene>
<name>A0AAV3UCW8_9EURY</name>
<dbReference type="RefSeq" id="WP_227775634.1">
    <property type="nucleotide sequence ID" value="NZ_BAABKX010000001.1"/>
</dbReference>
<sequence>MGKRALERRLSAVSDFADPQVELEQYPTPADLAAHLVHLADVNHDIAEKTVFDLGTGTGMLALGAATRDPERVVGIDRDAGAIEQARDNERRVGPETPVGWFVGDAMRAPFCPSKSGSRSADSVDSADAAESPAPAPSVTVLMNPPFGAQTGNEHADRAFLETTAGIADVSYSIHNEGSVDFVEAFAEDFDGEVTHAFRAELPLSRRFEFQRRRRKVLDAEVFRIEWR</sequence>
<organism evidence="2 3">
    <name type="scientific">Haladaptatus pallidirubidus</name>
    <dbReference type="NCBI Taxonomy" id="1008152"/>
    <lineage>
        <taxon>Archaea</taxon>
        <taxon>Methanobacteriati</taxon>
        <taxon>Methanobacteriota</taxon>
        <taxon>Stenosarchaea group</taxon>
        <taxon>Halobacteria</taxon>
        <taxon>Halobacteriales</taxon>
        <taxon>Haladaptataceae</taxon>
        <taxon>Haladaptatus</taxon>
    </lineage>
</organism>
<protein>
    <submittedName>
        <fullName evidence="2">METTL5 family protein</fullName>
    </submittedName>
</protein>
<dbReference type="InterPro" id="IPR051720">
    <property type="entry name" value="rRNA_MeTrfase/Polyamine_Synth"/>
</dbReference>
<evidence type="ECO:0000313" key="3">
    <source>
        <dbReference type="Proteomes" id="UP001501729"/>
    </source>
</evidence>
<evidence type="ECO:0000313" key="2">
    <source>
        <dbReference type="EMBL" id="GAA5043569.1"/>
    </source>
</evidence>
<dbReference type="SUPFAM" id="SSF53335">
    <property type="entry name" value="S-adenosyl-L-methionine-dependent methyltransferases"/>
    <property type="match status" value="1"/>
</dbReference>
<dbReference type="GeneID" id="68611398"/>
<comment type="caution">
    <text evidence="2">The sequence shown here is derived from an EMBL/GenBank/DDBJ whole genome shotgun (WGS) entry which is preliminary data.</text>
</comment>
<dbReference type="EMBL" id="BAABKX010000001">
    <property type="protein sequence ID" value="GAA5043569.1"/>
    <property type="molecule type" value="Genomic_DNA"/>
</dbReference>
<reference evidence="2 3" key="1">
    <citation type="journal article" date="2019" name="Int. J. Syst. Evol. Microbiol.">
        <title>The Global Catalogue of Microorganisms (GCM) 10K type strain sequencing project: providing services to taxonomists for standard genome sequencing and annotation.</title>
        <authorList>
            <consortium name="The Broad Institute Genomics Platform"/>
            <consortium name="The Broad Institute Genome Sequencing Center for Infectious Disease"/>
            <person name="Wu L."/>
            <person name="Ma J."/>
        </authorList>
    </citation>
    <scope>NUCLEOTIDE SEQUENCE [LARGE SCALE GENOMIC DNA]</scope>
    <source>
        <strain evidence="2 3">JCM 17504</strain>
    </source>
</reference>
<feature type="region of interest" description="Disordered" evidence="1">
    <location>
        <begin position="113"/>
        <end position="140"/>
    </location>
</feature>
<keyword evidence="3" id="KW-1185">Reference proteome</keyword>
<dbReference type="PANTHER" id="PTHR23290">
    <property type="entry name" value="RRNA N6-ADENOSINE-METHYLTRANSFERASE METTL5"/>
    <property type="match status" value="1"/>
</dbReference>
<dbReference type="InterPro" id="IPR029063">
    <property type="entry name" value="SAM-dependent_MTases_sf"/>
</dbReference>
<proteinExistence type="predicted"/>
<feature type="compositionally biased region" description="Low complexity" evidence="1">
    <location>
        <begin position="114"/>
        <end position="133"/>
    </location>
</feature>
<dbReference type="Proteomes" id="UP001501729">
    <property type="component" value="Unassembled WGS sequence"/>
</dbReference>
<dbReference type="Pfam" id="PF06325">
    <property type="entry name" value="PrmA"/>
    <property type="match status" value="1"/>
</dbReference>
<accession>A0AAV3UCW8</accession>
<dbReference type="GO" id="GO:0016740">
    <property type="term" value="F:transferase activity"/>
    <property type="evidence" value="ECO:0007669"/>
    <property type="project" value="UniProtKB-ARBA"/>
</dbReference>
<dbReference type="CDD" id="cd02440">
    <property type="entry name" value="AdoMet_MTases"/>
    <property type="match status" value="1"/>
</dbReference>
<evidence type="ECO:0000256" key="1">
    <source>
        <dbReference type="SAM" id="MobiDB-lite"/>
    </source>
</evidence>
<dbReference type="Gene3D" id="3.40.50.150">
    <property type="entry name" value="Vaccinia Virus protein VP39"/>
    <property type="match status" value="1"/>
</dbReference>
<dbReference type="PANTHER" id="PTHR23290:SF0">
    <property type="entry name" value="RRNA N6-ADENOSINE-METHYLTRANSFERASE METTL5"/>
    <property type="match status" value="1"/>
</dbReference>